<dbReference type="Proteomes" id="UP000202958">
    <property type="component" value="Segment"/>
</dbReference>
<accession>A0A0F6SJ37</accession>
<evidence type="ECO:0000313" key="1">
    <source>
        <dbReference type="EMBL" id="AKF13523.1"/>
    </source>
</evidence>
<dbReference type="KEGG" id="vg:26638995"/>
<dbReference type="GeneID" id="26638995"/>
<keyword evidence="2" id="KW-1185">Reference proteome</keyword>
<dbReference type="RefSeq" id="YP_009212500.1">
    <property type="nucleotide sequence ID" value="NC_028945.1"/>
</dbReference>
<organism evidence="1 2">
    <name type="scientific">Sinorhizobium phage phiN3</name>
    <dbReference type="NCBI Taxonomy" id="1647405"/>
    <lineage>
        <taxon>Viruses</taxon>
        <taxon>Duplodnaviria</taxon>
        <taxon>Heunggongvirae</taxon>
        <taxon>Uroviricota</taxon>
        <taxon>Caudoviricetes</taxon>
        <taxon>Emdodecavirus</taxon>
        <taxon>Emdodecavirus N3</taxon>
    </lineage>
</organism>
<evidence type="ECO:0000313" key="2">
    <source>
        <dbReference type="Proteomes" id="UP000202958"/>
    </source>
</evidence>
<sequence length="78" mass="8468">MMKGAAVLFLHGDQHRLDAKFGARLSEPVNVGILHGDMDFVSIGRYVRIVKYTGNTTGTSHNEMATFALASMNGRGTK</sequence>
<dbReference type="EMBL" id="KR052482">
    <property type="protein sequence ID" value="AKF13523.1"/>
    <property type="molecule type" value="Genomic_DNA"/>
</dbReference>
<proteinExistence type="predicted"/>
<gene>
    <name evidence="1" type="ORF">PHIN3_260</name>
</gene>
<name>A0A0F6SJ37_9CAUD</name>
<reference evidence="1 2" key="1">
    <citation type="submission" date="2015-04" db="EMBL/GenBank/DDBJ databases">
        <authorList>
            <person name="Hodson T.S."/>
            <person name="Hyde J.R."/>
            <person name="Schouten J.T."/>
            <person name="Crockett J.T."/>
            <person name="Smith T.A."/>
            <person name="Merrill B.D."/>
            <person name="Crook M.B."/>
            <person name="Griffitts J.S."/>
            <person name="Burnett S.H."/>
            <person name="Grose J.H."/>
            <person name="Breakwell D.P."/>
        </authorList>
    </citation>
    <scope>NUCLEOTIDE SEQUENCE [LARGE SCALE GENOMIC DNA]</scope>
</reference>
<protein>
    <submittedName>
        <fullName evidence="1">Uncharacterized protein</fullName>
    </submittedName>
</protein>